<evidence type="ECO:0000256" key="1">
    <source>
        <dbReference type="SAM" id="Coils"/>
    </source>
</evidence>
<evidence type="ECO:0000313" key="3">
    <source>
        <dbReference type="Proteomes" id="UP000198852"/>
    </source>
</evidence>
<dbReference type="EMBL" id="FOZX01000008">
    <property type="protein sequence ID" value="SFS94252.1"/>
    <property type="molecule type" value="Genomic_DNA"/>
</dbReference>
<dbReference type="Proteomes" id="UP000198852">
    <property type="component" value="Unassembled WGS sequence"/>
</dbReference>
<reference evidence="3" key="1">
    <citation type="submission" date="2016-10" db="EMBL/GenBank/DDBJ databases">
        <authorList>
            <person name="Varghese N."/>
            <person name="Submissions S."/>
        </authorList>
    </citation>
    <scope>NUCLEOTIDE SEQUENCE [LARGE SCALE GENOMIC DNA]</scope>
    <source>
        <strain evidence="3">DSM 44771</strain>
    </source>
</reference>
<dbReference type="STRING" id="95161.SAMN05660874_04424"/>
<evidence type="ECO:0000313" key="2">
    <source>
        <dbReference type="EMBL" id="SFS94252.1"/>
    </source>
</evidence>
<protein>
    <submittedName>
        <fullName evidence="2">Immunity protein 49</fullName>
    </submittedName>
</protein>
<feature type="coiled-coil region" evidence="1">
    <location>
        <begin position="4"/>
        <end position="31"/>
    </location>
</feature>
<dbReference type="OrthoDB" id="3476420at2"/>
<name>A0A1I6TYI6_9PSEU</name>
<keyword evidence="3" id="KW-1185">Reference proteome</keyword>
<gene>
    <name evidence="2" type="ORF">SAMN05660874_04424</name>
</gene>
<keyword evidence="1" id="KW-0175">Coiled coil</keyword>
<organism evidence="2 3">
    <name type="scientific">Saccharopolyspora flava</name>
    <dbReference type="NCBI Taxonomy" id="95161"/>
    <lineage>
        <taxon>Bacteria</taxon>
        <taxon>Bacillati</taxon>
        <taxon>Actinomycetota</taxon>
        <taxon>Actinomycetes</taxon>
        <taxon>Pseudonocardiales</taxon>
        <taxon>Pseudonocardiaceae</taxon>
        <taxon>Saccharopolyspora</taxon>
    </lineage>
</organism>
<dbReference type="InterPro" id="IPR029074">
    <property type="entry name" value="Imm49"/>
</dbReference>
<proteinExistence type="predicted"/>
<dbReference type="Pfam" id="PF15575">
    <property type="entry name" value="Imm49"/>
    <property type="match status" value="1"/>
</dbReference>
<dbReference type="AlphaFoldDB" id="A0A1I6TYI6"/>
<accession>A0A1I6TYI6</accession>
<sequence>MTVINRHSQSIEGTEKRIAALSKNIDRFYDNLGEAPALALNVAQYSLQVTQRQLLLDPAADRFDTYSSLLVAARSGAALFKSANTSDEHFDCIIRDRVSLNATGPTHKHSPAAWLDALWSATICRARNLVDDLCQTPEETLRAAGQYDEYVYAWIDALKTFFTSGDDLHAKINRSIELTDPAQLGNDAAEIALLRYFPSMKLLFSLASGEAGQFNEDLREAIELHRRFWTANTNRAAHPDGFLALAPTALAAVAHDRGITADIESEYLPRNFVTGYWVNQTETDQQ</sequence>
<dbReference type="RefSeq" id="WP_093421210.1">
    <property type="nucleotide sequence ID" value="NZ_FOZX01000008.1"/>
</dbReference>